<name>A0A2C5YE27_9HYPO</name>
<keyword evidence="3" id="KW-0560">Oxidoreductase</keyword>
<sequence length="264" mass="28816">MTHGQWQTTIKSKVDSSWNLDRLLPHDLDFFILLSSVSSTNGFAAQSNYTAACVFQDVLAQSRCANGQRGVSIGLSIVRDAGYYATSDILHKNDAITKNVKPIDMKQLLATLSIYCDPNQPPSSSHVLLGWTTPADHAAKGKAPPEYMNRPLFAPFQNTIRQTASSTDDEADASTRFKVEEDADKRTQIVLDALVVKLARAMSISPDQVDAQNPPTYYSVDSLSAMNLRHWAKRDFGAALETSEIFGATSVAAVVELIVSKSTC</sequence>
<dbReference type="InterPro" id="IPR036736">
    <property type="entry name" value="ACP-like_sf"/>
</dbReference>
<dbReference type="GO" id="GO:0031177">
    <property type="term" value="F:phosphopantetheine binding"/>
    <property type="evidence" value="ECO:0007669"/>
    <property type="project" value="InterPro"/>
</dbReference>
<dbReference type="Pfam" id="PF08659">
    <property type="entry name" value="KR"/>
    <property type="match status" value="1"/>
</dbReference>
<dbReference type="GO" id="GO:0006633">
    <property type="term" value="P:fatty acid biosynthetic process"/>
    <property type="evidence" value="ECO:0007669"/>
    <property type="project" value="TreeGrafter"/>
</dbReference>
<dbReference type="PANTHER" id="PTHR43775">
    <property type="entry name" value="FATTY ACID SYNTHASE"/>
    <property type="match status" value="1"/>
</dbReference>
<evidence type="ECO:0000313" key="6">
    <source>
        <dbReference type="Proteomes" id="UP000226192"/>
    </source>
</evidence>
<accession>A0A2C5YE27</accession>
<dbReference type="PROSITE" id="PS50075">
    <property type="entry name" value="CARRIER"/>
    <property type="match status" value="1"/>
</dbReference>
<dbReference type="GO" id="GO:0004312">
    <property type="term" value="F:fatty acid synthase activity"/>
    <property type="evidence" value="ECO:0007669"/>
    <property type="project" value="TreeGrafter"/>
</dbReference>
<dbReference type="InterPro" id="IPR036291">
    <property type="entry name" value="NAD(P)-bd_dom_sf"/>
</dbReference>
<keyword evidence="2" id="KW-0597">Phosphoprotein</keyword>
<dbReference type="AlphaFoldDB" id="A0A2C5YE27"/>
<dbReference type="STRING" id="1399860.A0A2C5YE27"/>
<dbReference type="InterPro" id="IPR050091">
    <property type="entry name" value="PKS_NRPS_Biosynth_Enz"/>
</dbReference>
<dbReference type="InterPro" id="IPR020806">
    <property type="entry name" value="PKS_PP-bd"/>
</dbReference>
<reference evidence="5 6" key="1">
    <citation type="submission" date="2017-06" db="EMBL/GenBank/DDBJ databases">
        <title>Ant-infecting Ophiocordyceps genomes reveal a high diversity of potential behavioral manipulation genes and a possible major role for enterotoxins.</title>
        <authorList>
            <person name="De Bekker C."/>
            <person name="Evans H.C."/>
            <person name="Brachmann A."/>
            <person name="Hughes D.P."/>
        </authorList>
    </citation>
    <scope>NUCLEOTIDE SEQUENCE [LARGE SCALE GENOMIC DNA]</scope>
    <source>
        <strain evidence="5 6">Map64</strain>
    </source>
</reference>
<dbReference type="GO" id="GO:0044550">
    <property type="term" value="P:secondary metabolite biosynthetic process"/>
    <property type="evidence" value="ECO:0007669"/>
    <property type="project" value="TreeGrafter"/>
</dbReference>
<dbReference type="EMBL" id="NJET01000014">
    <property type="protein sequence ID" value="PHH65730.1"/>
    <property type="molecule type" value="Genomic_DNA"/>
</dbReference>
<dbReference type="InterPro" id="IPR013968">
    <property type="entry name" value="PKS_KR"/>
</dbReference>
<dbReference type="Gene3D" id="1.10.1200.10">
    <property type="entry name" value="ACP-like"/>
    <property type="match status" value="1"/>
</dbReference>
<evidence type="ECO:0000259" key="4">
    <source>
        <dbReference type="PROSITE" id="PS50075"/>
    </source>
</evidence>
<evidence type="ECO:0000256" key="3">
    <source>
        <dbReference type="ARBA" id="ARBA00023002"/>
    </source>
</evidence>
<dbReference type="SUPFAM" id="SSF51735">
    <property type="entry name" value="NAD(P)-binding Rossmann-fold domains"/>
    <property type="match status" value="1"/>
</dbReference>
<dbReference type="OrthoDB" id="329835at2759"/>
<dbReference type="InterPro" id="IPR057326">
    <property type="entry name" value="KR_dom"/>
</dbReference>
<evidence type="ECO:0000313" key="5">
    <source>
        <dbReference type="EMBL" id="PHH65730.1"/>
    </source>
</evidence>
<dbReference type="InterPro" id="IPR009081">
    <property type="entry name" value="PP-bd_ACP"/>
</dbReference>
<keyword evidence="1" id="KW-0596">Phosphopantetheine</keyword>
<dbReference type="Pfam" id="PF00550">
    <property type="entry name" value="PP-binding"/>
    <property type="match status" value="1"/>
</dbReference>
<evidence type="ECO:0000256" key="1">
    <source>
        <dbReference type="ARBA" id="ARBA00022450"/>
    </source>
</evidence>
<feature type="domain" description="Carrier" evidence="4">
    <location>
        <begin position="185"/>
        <end position="262"/>
    </location>
</feature>
<dbReference type="SUPFAM" id="SSF47336">
    <property type="entry name" value="ACP-like"/>
    <property type="match status" value="1"/>
</dbReference>
<dbReference type="GO" id="GO:0016491">
    <property type="term" value="F:oxidoreductase activity"/>
    <property type="evidence" value="ECO:0007669"/>
    <property type="project" value="UniProtKB-KW"/>
</dbReference>
<organism evidence="5 6">
    <name type="scientific">Ophiocordyceps australis</name>
    <dbReference type="NCBI Taxonomy" id="1399860"/>
    <lineage>
        <taxon>Eukaryota</taxon>
        <taxon>Fungi</taxon>
        <taxon>Dikarya</taxon>
        <taxon>Ascomycota</taxon>
        <taxon>Pezizomycotina</taxon>
        <taxon>Sordariomycetes</taxon>
        <taxon>Hypocreomycetidae</taxon>
        <taxon>Hypocreales</taxon>
        <taxon>Ophiocordycipitaceae</taxon>
        <taxon>Ophiocordyceps</taxon>
    </lineage>
</organism>
<comment type="caution">
    <text evidence="5">The sequence shown here is derived from an EMBL/GenBank/DDBJ whole genome shotgun (WGS) entry which is preliminary data.</text>
</comment>
<dbReference type="Gene3D" id="3.40.50.720">
    <property type="entry name" value="NAD(P)-binding Rossmann-like Domain"/>
    <property type="match status" value="1"/>
</dbReference>
<proteinExistence type="predicted"/>
<dbReference type="SMART" id="SM00823">
    <property type="entry name" value="PKS_PP"/>
    <property type="match status" value="1"/>
</dbReference>
<protein>
    <recommendedName>
        <fullName evidence="4">Carrier domain-containing protein</fullName>
    </recommendedName>
</protein>
<dbReference type="Proteomes" id="UP000226192">
    <property type="component" value="Unassembled WGS sequence"/>
</dbReference>
<keyword evidence="6" id="KW-1185">Reference proteome</keyword>
<gene>
    <name evidence="5" type="ORF">CDD81_1457</name>
</gene>
<dbReference type="SMART" id="SM00822">
    <property type="entry name" value="PKS_KR"/>
    <property type="match status" value="1"/>
</dbReference>
<dbReference type="PANTHER" id="PTHR43775:SF37">
    <property type="entry name" value="SI:DKEY-61P9.11"/>
    <property type="match status" value="1"/>
</dbReference>
<evidence type="ECO:0000256" key="2">
    <source>
        <dbReference type="ARBA" id="ARBA00022553"/>
    </source>
</evidence>